<dbReference type="RefSeq" id="WP_120630674.1">
    <property type="nucleotide sequence ID" value="NZ_RAWI01000056.1"/>
</dbReference>
<comment type="caution">
    <text evidence="1">The sequence shown here is derived from an EMBL/GenBank/DDBJ whole genome shotgun (WGS) entry which is preliminary data.</text>
</comment>
<dbReference type="InterPro" id="IPR036514">
    <property type="entry name" value="SGNH_hydro_sf"/>
</dbReference>
<name>A0ABX9QNP6_9BACT</name>
<protein>
    <recommendedName>
        <fullName evidence="3">SGNH/GDSL hydrolase family protein</fullName>
    </recommendedName>
</protein>
<dbReference type="InterPro" id="IPR001087">
    <property type="entry name" value="GDSL"/>
</dbReference>
<evidence type="ECO:0008006" key="3">
    <source>
        <dbReference type="Google" id="ProtNLM"/>
    </source>
</evidence>
<proteinExistence type="predicted"/>
<dbReference type="Pfam" id="PF00657">
    <property type="entry name" value="Lipase_GDSL"/>
    <property type="match status" value="1"/>
</dbReference>
<dbReference type="Proteomes" id="UP000278907">
    <property type="component" value="Unassembled WGS sequence"/>
</dbReference>
<gene>
    <name evidence="1" type="ORF">D7Y13_10235</name>
</gene>
<dbReference type="Gene3D" id="3.40.50.1110">
    <property type="entry name" value="SGNH hydrolase"/>
    <property type="match status" value="1"/>
</dbReference>
<evidence type="ECO:0000313" key="1">
    <source>
        <dbReference type="EMBL" id="RKI11921.1"/>
    </source>
</evidence>
<keyword evidence="2" id="KW-1185">Reference proteome</keyword>
<dbReference type="SUPFAM" id="SSF52266">
    <property type="entry name" value="SGNH hydrolase"/>
    <property type="match status" value="1"/>
</dbReference>
<reference evidence="1 2" key="1">
    <citation type="submission" date="2018-09" db="EMBL/GenBank/DDBJ databases">
        <authorList>
            <person name="Livingstone P.G."/>
            <person name="Whitworth D.E."/>
        </authorList>
    </citation>
    <scope>NUCLEOTIDE SEQUENCE [LARGE SCALE GENOMIC DNA]</scope>
    <source>
        <strain evidence="1 2">CA031B</strain>
    </source>
</reference>
<organism evidence="1 2">
    <name type="scientific">Corallococcus praedator</name>
    <dbReference type="NCBI Taxonomy" id="2316724"/>
    <lineage>
        <taxon>Bacteria</taxon>
        <taxon>Pseudomonadati</taxon>
        <taxon>Myxococcota</taxon>
        <taxon>Myxococcia</taxon>
        <taxon>Myxococcales</taxon>
        <taxon>Cystobacterineae</taxon>
        <taxon>Myxococcaceae</taxon>
        <taxon>Corallococcus</taxon>
    </lineage>
</organism>
<sequence length="374" mass="40994">MPRTQLDNLIIFGDSMSDIGNKADTGLGMFANTTGLMLTNELGRFSDGKNWTDFLWEWAGGISMFHGDDPFDKKATAKVRSLAATQVHRSLSRDSNQDSGFGRPITYVNYAEGGAMGASDRPGTGLGTFRQQVTRYRKELAACPGGLPGTTMFMIWFGLNDLVTNKRPHTDMERVVVEIFQLINELAMATPGGRIHFTLLNLPDPADAVYYAPTKTQQSVWNLTNGARAFNAKLDEYTQLAHRDEQPIWLVDMFTLLKGINRTLADNNLTATAQAKAPPVDYPHVGPLPSTPLIPGPPIPRLAPPPGFTPSLAPLSSSSQVNYQHAPLPPTPIATKDQKHPTSAVYRLMAREIGRGLVTRYELGVLSKSRECKV</sequence>
<accession>A0ABX9QNP6</accession>
<evidence type="ECO:0000313" key="2">
    <source>
        <dbReference type="Proteomes" id="UP000278907"/>
    </source>
</evidence>
<dbReference type="EMBL" id="RAWI01000056">
    <property type="protein sequence ID" value="RKI11921.1"/>
    <property type="molecule type" value="Genomic_DNA"/>
</dbReference>